<protein>
    <submittedName>
        <fullName evidence="1">Uncharacterized protein</fullName>
    </submittedName>
</protein>
<organism evidence="1 2">
    <name type="scientific">Ataeniobius toweri</name>
    <dbReference type="NCBI Taxonomy" id="208326"/>
    <lineage>
        <taxon>Eukaryota</taxon>
        <taxon>Metazoa</taxon>
        <taxon>Chordata</taxon>
        <taxon>Craniata</taxon>
        <taxon>Vertebrata</taxon>
        <taxon>Euteleostomi</taxon>
        <taxon>Actinopterygii</taxon>
        <taxon>Neopterygii</taxon>
        <taxon>Teleostei</taxon>
        <taxon>Neoteleostei</taxon>
        <taxon>Acanthomorphata</taxon>
        <taxon>Ovalentaria</taxon>
        <taxon>Atherinomorphae</taxon>
        <taxon>Cyprinodontiformes</taxon>
        <taxon>Goodeidae</taxon>
        <taxon>Ataeniobius</taxon>
    </lineage>
</organism>
<dbReference type="Proteomes" id="UP001345963">
    <property type="component" value="Unassembled WGS sequence"/>
</dbReference>
<accession>A0ABU7AJY7</accession>
<dbReference type="EMBL" id="JAHUTI010019830">
    <property type="protein sequence ID" value="MED6238034.1"/>
    <property type="molecule type" value="Genomic_DNA"/>
</dbReference>
<evidence type="ECO:0000313" key="2">
    <source>
        <dbReference type="Proteomes" id="UP001345963"/>
    </source>
</evidence>
<sequence>MALTTLRGSPLVASFCTAANIRCREQWKKITGPLSFLKGGNPGVFQTLSSGGSSQWLLFQHGEEKQTELESFFSWPLVLIQQDLQQAPWFQFGDVPQLSCEEEKWIPVVYAILPSHDFYHKPLVPSVYMCTEYCRVSEQQEPE</sequence>
<name>A0ABU7AJY7_9TELE</name>
<evidence type="ECO:0000313" key="1">
    <source>
        <dbReference type="EMBL" id="MED6238034.1"/>
    </source>
</evidence>
<gene>
    <name evidence="1" type="ORF">ATANTOWER_005426</name>
</gene>
<proteinExistence type="predicted"/>
<reference evidence="1 2" key="1">
    <citation type="submission" date="2021-07" db="EMBL/GenBank/DDBJ databases">
        <authorList>
            <person name="Palmer J.M."/>
        </authorList>
    </citation>
    <scope>NUCLEOTIDE SEQUENCE [LARGE SCALE GENOMIC DNA]</scope>
    <source>
        <strain evidence="1 2">AT_MEX2019</strain>
        <tissue evidence="1">Muscle</tissue>
    </source>
</reference>
<comment type="caution">
    <text evidence="1">The sequence shown here is derived from an EMBL/GenBank/DDBJ whole genome shotgun (WGS) entry which is preliminary data.</text>
</comment>
<keyword evidence="2" id="KW-1185">Reference proteome</keyword>